<dbReference type="SUPFAM" id="SSF75445">
    <property type="entry name" value="D-ribose-5-phosphate isomerase (RpiA), lid domain"/>
    <property type="match status" value="1"/>
</dbReference>
<protein>
    <recommendedName>
        <fullName evidence="2">Ribose-5-phosphate isomerase A</fullName>
        <ecNumber evidence="2">5.3.1.6</ecNumber>
    </recommendedName>
    <alternativeName>
        <fullName evidence="2">Phosphoriboisomerase A</fullName>
        <shortName evidence="2">PRI</shortName>
    </alternativeName>
</protein>
<feature type="binding site" evidence="2">
    <location>
        <begin position="48"/>
        <end position="51"/>
    </location>
    <ligand>
        <name>substrate</name>
    </ligand>
</feature>
<dbReference type="Proteomes" id="UP001519271">
    <property type="component" value="Unassembled WGS sequence"/>
</dbReference>
<dbReference type="InterPro" id="IPR020672">
    <property type="entry name" value="Ribose5P_isomerase_typA_subgr"/>
</dbReference>
<comment type="function">
    <text evidence="2">Catalyzes the reversible conversion of ribose-5-phosphate to ribulose 5-phosphate.</text>
</comment>
<feature type="binding site" evidence="2">
    <location>
        <begin position="116"/>
        <end position="119"/>
    </location>
    <ligand>
        <name>substrate</name>
    </ligand>
</feature>
<dbReference type="HAMAP" id="MF_00170">
    <property type="entry name" value="Rib_5P_isom_A"/>
    <property type="match status" value="1"/>
</dbReference>
<dbReference type="EMBL" id="JAGGKC010000007">
    <property type="protein sequence ID" value="MBP1918702.1"/>
    <property type="molecule type" value="Genomic_DNA"/>
</dbReference>
<dbReference type="NCBIfam" id="TIGR00021">
    <property type="entry name" value="rpiA"/>
    <property type="match status" value="1"/>
</dbReference>
<dbReference type="CDD" id="cd01398">
    <property type="entry name" value="RPI_A"/>
    <property type="match status" value="1"/>
</dbReference>
<comment type="subunit">
    <text evidence="2">Homodimer.</text>
</comment>
<dbReference type="PANTHER" id="PTHR11934:SF0">
    <property type="entry name" value="RIBOSE-5-PHOSPHATE ISOMERASE"/>
    <property type="match status" value="1"/>
</dbReference>
<dbReference type="InterPro" id="IPR037171">
    <property type="entry name" value="NagB/RpiA_transferase-like"/>
</dbReference>
<feature type="binding site" evidence="2">
    <location>
        <position position="143"/>
    </location>
    <ligand>
        <name>substrate</name>
    </ligand>
</feature>
<comment type="similarity">
    <text evidence="2">Belongs to the ribose 5-phosphate isomerase family.</text>
</comment>
<evidence type="ECO:0000256" key="1">
    <source>
        <dbReference type="ARBA" id="ARBA00023235"/>
    </source>
</evidence>
<organism evidence="3 4">
    <name type="scientific">Youngiibacter multivorans</name>
    <dbReference type="NCBI Taxonomy" id="937251"/>
    <lineage>
        <taxon>Bacteria</taxon>
        <taxon>Bacillati</taxon>
        <taxon>Bacillota</taxon>
        <taxon>Clostridia</taxon>
        <taxon>Eubacteriales</taxon>
        <taxon>Clostridiaceae</taxon>
        <taxon>Youngiibacter</taxon>
    </lineage>
</organism>
<proteinExistence type="inferred from homology"/>
<dbReference type="GO" id="GO:0004751">
    <property type="term" value="F:ribose-5-phosphate isomerase activity"/>
    <property type="evidence" value="ECO:0007669"/>
    <property type="project" value="UniProtKB-EC"/>
</dbReference>
<reference evidence="3 4" key="1">
    <citation type="submission" date="2021-03" db="EMBL/GenBank/DDBJ databases">
        <title>Genomic Encyclopedia of Type Strains, Phase IV (KMG-IV): sequencing the most valuable type-strain genomes for metagenomic binning, comparative biology and taxonomic classification.</title>
        <authorList>
            <person name="Goeker M."/>
        </authorList>
    </citation>
    <scope>NUCLEOTIDE SEQUENCE [LARGE SCALE GENOMIC DNA]</scope>
    <source>
        <strain evidence="3 4">DSM 6139</strain>
    </source>
</reference>
<feature type="active site" description="Proton acceptor" evidence="2">
    <location>
        <position position="125"/>
    </location>
</feature>
<evidence type="ECO:0000313" key="4">
    <source>
        <dbReference type="Proteomes" id="UP001519271"/>
    </source>
</evidence>
<feature type="binding site" evidence="2">
    <location>
        <begin position="103"/>
        <end position="106"/>
    </location>
    <ligand>
        <name>substrate</name>
    </ligand>
</feature>
<dbReference type="InterPro" id="IPR004788">
    <property type="entry name" value="Ribose5P_isomerase_type_A"/>
</dbReference>
<comment type="catalytic activity">
    <reaction evidence="2">
        <text>aldehydo-D-ribose 5-phosphate = D-ribulose 5-phosphate</text>
        <dbReference type="Rhea" id="RHEA:14657"/>
        <dbReference type="ChEBI" id="CHEBI:58121"/>
        <dbReference type="ChEBI" id="CHEBI:58273"/>
        <dbReference type="EC" id="5.3.1.6"/>
    </reaction>
</comment>
<dbReference type="NCBIfam" id="NF001924">
    <property type="entry name" value="PRK00702.1"/>
    <property type="match status" value="1"/>
</dbReference>
<dbReference type="Gene3D" id="3.40.50.1360">
    <property type="match status" value="1"/>
</dbReference>
<accession>A0ABS4G2C6</accession>
<evidence type="ECO:0000313" key="3">
    <source>
        <dbReference type="EMBL" id="MBP1918702.1"/>
    </source>
</evidence>
<dbReference type="PANTHER" id="PTHR11934">
    <property type="entry name" value="RIBOSE-5-PHOSPHATE ISOMERASE"/>
    <property type="match status" value="1"/>
</dbReference>
<keyword evidence="1 2" id="KW-0413">Isomerase</keyword>
<name>A0ABS4G2C6_9CLOT</name>
<dbReference type="EC" id="5.3.1.6" evidence="2"/>
<gene>
    <name evidence="2" type="primary">rpiA</name>
    <name evidence="3" type="ORF">J2Z34_001179</name>
</gene>
<dbReference type="SUPFAM" id="SSF100950">
    <property type="entry name" value="NagB/RpiA/CoA transferase-like"/>
    <property type="match status" value="1"/>
</dbReference>
<dbReference type="Gene3D" id="3.30.70.260">
    <property type="match status" value="1"/>
</dbReference>
<dbReference type="Pfam" id="PF06026">
    <property type="entry name" value="Rib_5-P_isom_A"/>
    <property type="match status" value="1"/>
</dbReference>
<comment type="pathway">
    <text evidence="2">Carbohydrate degradation; pentose phosphate pathway; D-ribose 5-phosphate from D-ribulose 5-phosphate (non-oxidative stage): step 1/1.</text>
</comment>
<evidence type="ECO:0000256" key="2">
    <source>
        <dbReference type="HAMAP-Rule" id="MF_00170"/>
    </source>
</evidence>
<keyword evidence="4" id="KW-1185">Reference proteome</keyword>
<sequence length="246" mass="26894">MIIQRGLKRNILTLKDLKEEWSAMEGKRQAGIRAAGFVTDGMTVGLGTGSTVYHTILKLGEMAKEGLKLRCVSTSEATTNLAESLNLTLVPMSEVEEIDITIDGADEVDRSFCGIKGGGGALLYEKLVADISRRVIWVVDRSKLVDRLGAFPLPVEIVPFSHVQLMRKLRAMGFSPRLRMAGNCPFLTDEKNYIIDLKTGFIDDPEGLHRQLKLMPGVIETGLFIAMADTVVVGSEDGAEVLESVK</sequence>
<comment type="caution">
    <text evidence="3">The sequence shown here is derived from an EMBL/GenBank/DDBJ whole genome shotgun (WGS) entry which is preliminary data.</text>
</comment>